<dbReference type="EC" id="2.7.1.24" evidence="8 9"/>
<keyword evidence="7 8" id="KW-0173">Coenzyme A biosynthesis</keyword>
<dbReference type="Pfam" id="PF01121">
    <property type="entry name" value="CoaE"/>
    <property type="match status" value="1"/>
</dbReference>
<keyword evidence="3 8" id="KW-0808">Transferase</keyword>
<keyword evidence="2 8" id="KW-0963">Cytoplasm</keyword>
<dbReference type="CDD" id="cd02022">
    <property type="entry name" value="DPCK"/>
    <property type="match status" value="1"/>
</dbReference>
<comment type="subcellular location">
    <subcellularLocation>
        <location evidence="8">Cytoplasm</location>
    </subcellularLocation>
</comment>
<evidence type="ECO:0000256" key="3">
    <source>
        <dbReference type="ARBA" id="ARBA00022679"/>
    </source>
</evidence>
<evidence type="ECO:0000256" key="1">
    <source>
        <dbReference type="ARBA" id="ARBA00009018"/>
    </source>
</evidence>
<dbReference type="GO" id="GO:0005737">
    <property type="term" value="C:cytoplasm"/>
    <property type="evidence" value="ECO:0007669"/>
    <property type="project" value="UniProtKB-SubCell"/>
</dbReference>
<dbReference type="FunFam" id="3.40.50.300:FF:000991">
    <property type="entry name" value="Dephospho-CoA kinase"/>
    <property type="match status" value="1"/>
</dbReference>
<dbReference type="Gene3D" id="3.40.50.300">
    <property type="entry name" value="P-loop containing nucleotide triphosphate hydrolases"/>
    <property type="match status" value="1"/>
</dbReference>
<evidence type="ECO:0000256" key="4">
    <source>
        <dbReference type="ARBA" id="ARBA00022741"/>
    </source>
</evidence>
<name>A0A2Z6T694_9LACO</name>
<dbReference type="UniPathway" id="UPA00241">
    <property type="reaction ID" value="UER00356"/>
</dbReference>
<dbReference type="RefSeq" id="WP_117117860.1">
    <property type="nucleotide sequence ID" value="NZ_BFBY01000002.1"/>
</dbReference>
<comment type="function">
    <text evidence="8">Catalyzes the phosphorylation of the 3'-hydroxyl group of dephosphocoenzyme A to form coenzyme A.</text>
</comment>
<comment type="caution">
    <text evidence="10">The sequence shown here is derived from an EMBL/GenBank/DDBJ whole genome shotgun (WGS) entry which is preliminary data.</text>
</comment>
<gene>
    <name evidence="8 10" type="primary">coaE</name>
    <name evidence="10" type="ORF">LrDSM24759_04280</name>
</gene>
<evidence type="ECO:0000313" key="10">
    <source>
        <dbReference type="EMBL" id="GBG04514.1"/>
    </source>
</evidence>
<dbReference type="EMBL" id="BFBY01000002">
    <property type="protein sequence ID" value="GBG04514.1"/>
    <property type="molecule type" value="Genomic_DNA"/>
</dbReference>
<dbReference type="AlphaFoldDB" id="A0A2Z6T694"/>
<evidence type="ECO:0000256" key="2">
    <source>
        <dbReference type="ARBA" id="ARBA00022490"/>
    </source>
</evidence>
<dbReference type="PROSITE" id="PS51219">
    <property type="entry name" value="DPCK"/>
    <property type="match status" value="1"/>
</dbReference>
<dbReference type="GO" id="GO:0004140">
    <property type="term" value="F:dephospho-CoA kinase activity"/>
    <property type="evidence" value="ECO:0007669"/>
    <property type="project" value="UniProtKB-UniRule"/>
</dbReference>
<comment type="pathway">
    <text evidence="8">Cofactor biosynthesis; coenzyme A biosynthesis; CoA from (R)-pantothenate: step 5/5.</text>
</comment>
<dbReference type="HAMAP" id="MF_00376">
    <property type="entry name" value="Dephospho_CoA_kinase"/>
    <property type="match status" value="1"/>
</dbReference>
<dbReference type="GO" id="GO:0005524">
    <property type="term" value="F:ATP binding"/>
    <property type="evidence" value="ECO:0007669"/>
    <property type="project" value="UniProtKB-UniRule"/>
</dbReference>
<dbReference type="GO" id="GO:0015937">
    <property type="term" value="P:coenzyme A biosynthetic process"/>
    <property type="evidence" value="ECO:0007669"/>
    <property type="project" value="UniProtKB-UniRule"/>
</dbReference>
<comment type="catalytic activity">
    <reaction evidence="8">
        <text>3'-dephospho-CoA + ATP = ADP + CoA + H(+)</text>
        <dbReference type="Rhea" id="RHEA:18245"/>
        <dbReference type="ChEBI" id="CHEBI:15378"/>
        <dbReference type="ChEBI" id="CHEBI:30616"/>
        <dbReference type="ChEBI" id="CHEBI:57287"/>
        <dbReference type="ChEBI" id="CHEBI:57328"/>
        <dbReference type="ChEBI" id="CHEBI:456216"/>
        <dbReference type="EC" id="2.7.1.24"/>
    </reaction>
</comment>
<keyword evidence="6 8" id="KW-0067">ATP-binding</keyword>
<feature type="binding site" evidence="8">
    <location>
        <begin position="12"/>
        <end position="17"/>
    </location>
    <ligand>
        <name>ATP</name>
        <dbReference type="ChEBI" id="CHEBI:30616"/>
    </ligand>
</feature>
<dbReference type="SUPFAM" id="SSF52540">
    <property type="entry name" value="P-loop containing nucleoside triphosphate hydrolases"/>
    <property type="match status" value="1"/>
</dbReference>
<protein>
    <recommendedName>
        <fullName evidence="8 9">Dephospho-CoA kinase</fullName>
        <ecNumber evidence="8 9">2.7.1.24</ecNumber>
    </recommendedName>
    <alternativeName>
        <fullName evidence="8">Dephosphocoenzyme A kinase</fullName>
    </alternativeName>
</protein>
<dbReference type="OrthoDB" id="9812943at2"/>
<keyword evidence="11" id="KW-1185">Reference proteome</keyword>
<dbReference type="Proteomes" id="UP000257317">
    <property type="component" value="Unassembled WGS sequence"/>
</dbReference>
<evidence type="ECO:0000256" key="5">
    <source>
        <dbReference type="ARBA" id="ARBA00022777"/>
    </source>
</evidence>
<sequence length="205" mass="23021">MTVYLGLTGGIATGKSAASNYFINQGVPVVDTDKIAHELMKPGKRNYQGIVEYFGKGILNQDLSINRKVLGQIVFNEAEQLAALNAITHPGIRDETMLQMQRYHEMGYRICVVDVPLLFEAGLEEIVDKTLVIYTTPELELERLMQRDHLNSSAALERIHSQMPLTQKVKKADYAIENTGTIDELERNLGNLLDELRKVEEDGMS</sequence>
<accession>A0A2Z6T694</accession>
<evidence type="ECO:0000256" key="9">
    <source>
        <dbReference type="NCBIfam" id="TIGR00152"/>
    </source>
</evidence>
<keyword evidence="5 8" id="KW-0418">Kinase</keyword>
<evidence type="ECO:0000256" key="6">
    <source>
        <dbReference type="ARBA" id="ARBA00022840"/>
    </source>
</evidence>
<evidence type="ECO:0000256" key="7">
    <source>
        <dbReference type="ARBA" id="ARBA00022993"/>
    </source>
</evidence>
<keyword evidence="4 8" id="KW-0547">Nucleotide-binding</keyword>
<dbReference type="PANTHER" id="PTHR10695:SF46">
    <property type="entry name" value="BIFUNCTIONAL COENZYME A SYNTHASE-RELATED"/>
    <property type="match status" value="1"/>
</dbReference>
<reference evidence="11" key="1">
    <citation type="submission" date="2018-03" db="EMBL/GenBank/DDBJ databases">
        <title>New taxa in the Lactobacillus gasseri group.</title>
        <authorList>
            <person name="Tanizawa Y."/>
            <person name="Tohno M."/>
            <person name="Endo A."/>
            <person name="Arita M."/>
        </authorList>
    </citation>
    <scope>NUCLEOTIDE SEQUENCE [LARGE SCALE GENOMIC DNA]</scope>
    <source>
        <strain evidence="11">DSM 24759</strain>
    </source>
</reference>
<dbReference type="InterPro" id="IPR027417">
    <property type="entry name" value="P-loop_NTPase"/>
</dbReference>
<dbReference type="NCBIfam" id="TIGR00152">
    <property type="entry name" value="dephospho-CoA kinase"/>
    <property type="match status" value="1"/>
</dbReference>
<dbReference type="InterPro" id="IPR001977">
    <property type="entry name" value="Depp_CoAkinase"/>
</dbReference>
<organism evidence="10 11">
    <name type="scientific">Lactobacillus rodentium</name>
    <dbReference type="NCBI Taxonomy" id="947835"/>
    <lineage>
        <taxon>Bacteria</taxon>
        <taxon>Bacillati</taxon>
        <taxon>Bacillota</taxon>
        <taxon>Bacilli</taxon>
        <taxon>Lactobacillales</taxon>
        <taxon>Lactobacillaceae</taxon>
        <taxon>Lactobacillus</taxon>
    </lineage>
</organism>
<evidence type="ECO:0000313" key="11">
    <source>
        <dbReference type="Proteomes" id="UP000257317"/>
    </source>
</evidence>
<evidence type="ECO:0000256" key="8">
    <source>
        <dbReference type="HAMAP-Rule" id="MF_00376"/>
    </source>
</evidence>
<proteinExistence type="inferred from homology"/>
<dbReference type="PANTHER" id="PTHR10695">
    <property type="entry name" value="DEPHOSPHO-COA KINASE-RELATED"/>
    <property type="match status" value="1"/>
</dbReference>
<comment type="similarity">
    <text evidence="1 8">Belongs to the CoaE family.</text>
</comment>